<dbReference type="SMART" id="SM00387">
    <property type="entry name" value="HATPase_c"/>
    <property type="match status" value="1"/>
</dbReference>
<evidence type="ECO:0000256" key="3">
    <source>
        <dbReference type="ARBA" id="ARBA00022553"/>
    </source>
</evidence>
<dbReference type="PANTHER" id="PTHR43065:SF42">
    <property type="entry name" value="TWO-COMPONENT SENSOR PPRA"/>
    <property type="match status" value="1"/>
</dbReference>
<dbReference type="GO" id="GO:0000155">
    <property type="term" value="F:phosphorelay sensor kinase activity"/>
    <property type="evidence" value="ECO:0007669"/>
    <property type="project" value="InterPro"/>
</dbReference>
<dbReference type="InterPro" id="IPR001789">
    <property type="entry name" value="Sig_transdc_resp-reg_receiver"/>
</dbReference>
<feature type="domain" description="PAS" evidence="9">
    <location>
        <begin position="380"/>
        <end position="453"/>
    </location>
</feature>
<dbReference type="KEGG" id="ftj:FTUN_2197"/>
<dbReference type="InterPro" id="IPR004358">
    <property type="entry name" value="Sig_transdc_His_kin-like_C"/>
</dbReference>
<dbReference type="CDD" id="cd00082">
    <property type="entry name" value="HisKA"/>
    <property type="match status" value="1"/>
</dbReference>
<feature type="modified residue" description="4-aspartylphosphate" evidence="4">
    <location>
        <position position="57"/>
    </location>
</feature>
<keyword evidence="12" id="KW-1185">Reference proteome</keyword>
<dbReference type="InterPro" id="IPR035965">
    <property type="entry name" value="PAS-like_dom_sf"/>
</dbReference>
<feature type="region of interest" description="Disordered" evidence="6">
    <location>
        <begin position="883"/>
        <end position="917"/>
    </location>
</feature>
<name>A0A6M5YL70_9BACT</name>
<dbReference type="Proteomes" id="UP000503447">
    <property type="component" value="Chromosome"/>
</dbReference>
<keyword evidence="5" id="KW-0175">Coiled coil</keyword>
<evidence type="ECO:0000256" key="5">
    <source>
        <dbReference type="SAM" id="Coils"/>
    </source>
</evidence>
<dbReference type="PROSITE" id="PS50109">
    <property type="entry name" value="HIS_KIN"/>
    <property type="match status" value="1"/>
</dbReference>
<dbReference type="Pfam" id="PF02518">
    <property type="entry name" value="HATPase_c"/>
    <property type="match status" value="1"/>
</dbReference>
<feature type="domain" description="PAC" evidence="10">
    <location>
        <begin position="456"/>
        <end position="508"/>
    </location>
</feature>
<proteinExistence type="predicted"/>
<dbReference type="Gene3D" id="1.10.287.130">
    <property type="match status" value="1"/>
</dbReference>
<evidence type="ECO:0000259" key="10">
    <source>
        <dbReference type="PROSITE" id="PS50113"/>
    </source>
</evidence>
<evidence type="ECO:0000256" key="6">
    <source>
        <dbReference type="SAM" id="MobiDB-lite"/>
    </source>
</evidence>
<dbReference type="SMART" id="SM00448">
    <property type="entry name" value="REC"/>
    <property type="match status" value="2"/>
</dbReference>
<dbReference type="InterPro" id="IPR003594">
    <property type="entry name" value="HATPase_dom"/>
</dbReference>
<feature type="domain" description="PAC" evidence="10">
    <location>
        <begin position="332"/>
        <end position="383"/>
    </location>
</feature>
<dbReference type="SUPFAM" id="SSF55874">
    <property type="entry name" value="ATPase domain of HSP90 chaperone/DNA topoisomerase II/histidine kinase"/>
    <property type="match status" value="1"/>
</dbReference>
<dbReference type="Gene3D" id="3.30.565.10">
    <property type="entry name" value="Histidine kinase-like ATPase, C-terminal domain"/>
    <property type="match status" value="1"/>
</dbReference>
<protein>
    <recommendedName>
        <fullName evidence="2">histidine kinase</fullName>
        <ecNumber evidence="2">2.7.13.3</ecNumber>
    </recommendedName>
</protein>
<dbReference type="CDD" id="cd00130">
    <property type="entry name" value="PAS"/>
    <property type="match status" value="3"/>
</dbReference>
<feature type="domain" description="Response regulatory" evidence="8">
    <location>
        <begin position="765"/>
        <end position="881"/>
    </location>
</feature>
<keyword evidence="3 4" id="KW-0597">Phosphoprotein</keyword>
<evidence type="ECO:0000259" key="7">
    <source>
        <dbReference type="PROSITE" id="PS50109"/>
    </source>
</evidence>
<reference evidence="12" key="1">
    <citation type="submission" date="2020-05" db="EMBL/GenBank/DDBJ databases">
        <title>Frigoriglobus tundricola gen. nov., sp. nov., a psychrotolerant cellulolytic planctomycete of the family Gemmataceae with two divergent copies of 16S rRNA gene.</title>
        <authorList>
            <person name="Kulichevskaya I.S."/>
            <person name="Ivanova A.A."/>
            <person name="Naumoff D.G."/>
            <person name="Beletsky A.V."/>
            <person name="Rijpstra W.I.C."/>
            <person name="Sinninghe Damste J.S."/>
            <person name="Mardanov A.V."/>
            <person name="Ravin N.V."/>
            <person name="Dedysh S.N."/>
        </authorList>
    </citation>
    <scope>NUCLEOTIDE SEQUENCE [LARGE SCALE GENOMIC DNA]</scope>
    <source>
        <strain evidence="12">PL17</strain>
    </source>
</reference>
<dbReference type="FunFam" id="3.30.450.20:FF:000099">
    <property type="entry name" value="Sensory box sensor histidine kinase"/>
    <property type="match status" value="1"/>
</dbReference>
<dbReference type="SMART" id="SM00086">
    <property type="entry name" value="PAC"/>
    <property type="match status" value="3"/>
</dbReference>
<dbReference type="Gene3D" id="3.40.50.2300">
    <property type="match status" value="2"/>
</dbReference>
<dbReference type="SUPFAM" id="SSF52172">
    <property type="entry name" value="CheY-like"/>
    <property type="match status" value="2"/>
</dbReference>
<dbReference type="PROSITE" id="PS50113">
    <property type="entry name" value="PAC"/>
    <property type="match status" value="3"/>
</dbReference>
<dbReference type="InterPro" id="IPR005467">
    <property type="entry name" value="His_kinase_dom"/>
</dbReference>
<evidence type="ECO:0000313" key="12">
    <source>
        <dbReference type="Proteomes" id="UP000503447"/>
    </source>
</evidence>
<feature type="domain" description="Histidine kinase" evidence="7">
    <location>
        <begin position="521"/>
        <end position="744"/>
    </location>
</feature>
<dbReference type="PROSITE" id="PS50112">
    <property type="entry name" value="PAS"/>
    <property type="match status" value="3"/>
</dbReference>
<keyword evidence="11" id="KW-0808">Transferase</keyword>
<dbReference type="EMBL" id="CP053452">
    <property type="protein sequence ID" value="QJW94675.1"/>
    <property type="molecule type" value="Genomic_DNA"/>
</dbReference>
<accession>A0A6M5YL70</accession>
<dbReference type="InterPro" id="IPR013656">
    <property type="entry name" value="PAS_4"/>
</dbReference>
<dbReference type="NCBIfam" id="TIGR00229">
    <property type="entry name" value="sensory_box"/>
    <property type="match status" value="3"/>
</dbReference>
<feature type="domain" description="PAC" evidence="10">
    <location>
        <begin position="206"/>
        <end position="258"/>
    </location>
</feature>
<dbReference type="Pfam" id="PF08447">
    <property type="entry name" value="PAS_3"/>
    <property type="match status" value="1"/>
</dbReference>
<dbReference type="Pfam" id="PF13426">
    <property type="entry name" value="PAS_9"/>
    <property type="match status" value="1"/>
</dbReference>
<dbReference type="InterPro" id="IPR036097">
    <property type="entry name" value="HisK_dim/P_sf"/>
</dbReference>
<comment type="catalytic activity">
    <reaction evidence="1">
        <text>ATP + protein L-histidine = ADP + protein N-phospho-L-histidine.</text>
        <dbReference type="EC" id="2.7.13.3"/>
    </reaction>
</comment>
<sequence>MGNPLRVLVVADSPAAAERTLFALRQGGLEPKWERADTADGLRGALTAGPWDAVVSDGTPSGSGLDVVRAADPDLPFVVVSGAGGEDVAVALMRAGASDCVREHDLDRLAPVVEREVREAGARRAKRAGARATAHLAAVVESSEDAIISAKAGDGVVTSWNPAAERLYGWTAAAAVGRHVSFFVPPDKTDELDGIMRRLRAGERVEYFETVRLHRDGRRIDVSLTISPVRDADGQLIGVSKIARDIRERKRAEEALRRSEERYRGLIESIPALVWVYDATGRPLLHNHRWHEYTGQSPEDVAADRWHEAVHPDDAARACAVWERCKASGEPYTCEYRLRRADGVYRWFLSQGIRSRDSGGTDQWVGICTDIDDRMGAEDALRLRDRTIQAATQGLMITDSGRPDNPLVYVSPGFERMTGYGSAEVLGRNCRMLQGKDTDPATVARLREAIRAGEPRTVELLNYRKDGTPFWNELSVSPVRDATGRLTHFVGVQVDVTARRSLEDQFRQAQKMEAVGQLAAGVAHDFNNLLTIINGYSDLLLQGLAADDPARNLVAEILKAGERSAGLTRQLLAFSRQQVLAPRVLDINAVVTDTEKMLRRLIGEDVRLTTTLAPDLWAVRADPGQVEQVLMNLAVNARDAMPRGGRLTIETRNVDLDGAYARTNPDARAGPHVLLSVMDTGVGMTPEVQAKIFEPFFTTKGPGKGTGLGLATVYGVVKQSGGHVGVYSEVGVGTAFKVYLPRAERAPGESPSHSGLRAAPRGTETVLLVEDEDGVRALTRRVLTGSGYTVIEAADGDEAVRLATVHEGPIHLLVTDVVMPGPGGRVVAERVAELHPGIRVLFVSGYTDDAVIRHGVLREGVNFLQKPFAPILLAFKVREALDAPSGNRQPRMPGPVRAPSSEKLHTVPGAGPEERAE</sequence>
<feature type="domain" description="PAS" evidence="9">
    <location>
        <begin position="259"/>
        <end position="314"/>
    </location>
</feature>
<feature type="modified residue" description="4-aspartylphosphate" evidence="4">
    <location>
        <position position="816"/>
    </location>
</feature>
<dbReference type="PROSITE" id="PS50110">
    <property type="entry name" value="RESPONSE_REGULATORY"/>
    <property type="match status" value="2"/>
</dbReference>
<dbReference type="SUPFAM" id="SSF55785">
    <property type="entry name" value="PYP-like sensor domain (PAS domain)"/>
    <property type="match status" value="3"/>
</dbReference>
<dbReference type="EC" id="2.7.13.3" evidence="2"/>
<dbReference type="SMART" id="SM00091">
    <property type="entry name" value="PAS"/>
    <property type="match status" value="3"/>
</dbReference>
<dbReference type="InterPro" id="IPR001610">
    <property type="entry name" value="PAC"/>
</dbReference>
<feature type="domain" description="PAS" evidence="9">
    <location>
        <begin position="132"/>
        <end position="203"/>
    </location>
</feature>
<evidence type="ECO:0000313" key="11">
    <source>
        <dbReference type="EMBL" id="QJW94675.1"/>
    </source>
</evidence>
<dbReference type="InterPro" id="IPR000014">
    <property type="entry name" value="PAS"/>
</dbReference>
<dbReference type="InterPro" id="IPR003661">
    <property type="entry name" value="HisK_dim/P_dom"/>
</dbReference>
<dbReference type="InterPro" id="IPR000700">
    <property type="entry name" value="PAS-assoc_C"/>
</dbReference>
<dbReference type="InterPro" id="IPR036890">
    <property type="entry name" value="HATPase_C_sf"/>
</dbReference>
<dbReference type="Pfam" id="PF00512">
    <property type="entry name" value="HisKA"/>
    <property type="match status" value="1"/>
</dbReference>
<evidence type="ECO:0000256" key="4">
    <source>
        <dbReference type="PROSITE-ProRule" id="PRU00169"/>
    </source>
</evidence>
<dbReference type="SUPFAM" id="SSF47384">
    <property type="entry name" value="Homodimeric domain of signal transducing histidine kinase"/>
    <property type="match status" value="1"/>
</dbReference>
<dbReference type="PANTHER" id="PTHR43065">
    <property type="entry name" value="SENSOR HISTIDINE KINASE"/>
    <property type="match status" value="1"/>
</dbReference>
<dbReference type="SMART" id="SM00388">
    <property type="entry name" value="HisKA"/>
    <property type="match status" value="1"/>
</dbReference>
<dbReference type="RefSeq" id="WP_171470616.1">
    <property type="nucleotide sequence ID" value="NZ_CP053452.2"/>
</dbReference>
<evidence type="ECO:0000256" key="1">
    <source>
        <dbReference type="ARBA" id="ARBA00000085"/>
    </source>
</evidence>
<organism evidence="11 12">
    <name type="scientific">Frigoriglobus tundricola</name>
    <dbReference type="NCBI Taxonomy" id="2774151"/>
    <lineage>
        <taxon>Bacteria</taxon>
        <taxon>Pseudomonadati</taxon>
        <taxon>Planctomycetota</taxon>
        <taxon>Planctomycetia</taxon>
        <taxon>Gemmatales</taxon>
        <taxon>Gemmataceae</taxon>
        <taxon>Frigoriglobus</taxon>
    </lineage>
</organism>
<dbReference type="AlphaFoldDB" id="A0A6M5YL70"/>
<dbReference type="Pfam" id="PF08448">
    <property type="entry name" value="PAS_4"/>
    <property type="match status" value="1"/>
</dbReference>
<dbReference type="InterPro" id="IPR011006">
    <property type="entry name" value="CheY-like_superfamily"/>
</dbReference>
<evidence type="ECO:0000256" key="2">
    <source>
        <dbReference type="ARBA" id="ARBA00012438"/>
    </source>
</evidence>
<dbReference type="Gene3D" id="3.30.450.20">
    <property type="entry name" value="PAS domain"/>
    <property type="match status" value="3"/>
</dbReference>
<dbReference type="InterPro" id="IPR013655">
    <property type="entry name" value="PAS_fold_3"/>
</dbReference>
<keyword evidence="11" id="KW-0418">Kinase</keyword>
<evidence type="ECO:0000259" key="8">
    <source>
        <dbReference type="PROSITE" id="PS50110"/>
    </source>
</evidence>
<gene>
    <name evidence="11" type="ORF">FTUN_2197</name>
</gene>
<dbReference type="Pfam" id="PF00072">
    <property type="entry name" value="Response_reg"/>
    <property type="match status" value="1"/>
</dbReference>
<feature type="domain" description="Response regulatory" evidence="8">
    <location>
        <begin position="6"/>
        <end position="118"/>
    </location>
</feature>
<dbReference type="PRINTS" id="PR00344">
    <property type="entry name" value="BCTRLSENSOR"/>
</dbReference>
<evidence type="ECO:0000259" key="9">
    <source>
        <dbReference type="PROSITE" id="PS50112"/>
    </source>
</evidence>
<feature type="coiled-coil region" evidence="5">
    <location>
        <begin position="242"/>
        <end position="269"/>
    </location>
</feature>